<keyword evidence="12" id="KW-1185">Reference proteome</keyword>
<feature type="domain" description="Major facilitator superfamily (MFS) profile" evidence="8">
    <location>
        <begin position="7"/>
        <end position="397"/>
    </location>
</feature>
<dbReference type="Pfam" id="PF07690">
    <property type="entry name" value="MFS_1"/>
    <property type="match status" value="1"/>
</dbReference>
<reference evidence="11" key="1">
    <citation type="submission" date="2018-08" db="EMBL/GenBank/DDBJ databases">
        <authorList>
            <person name="Chevrot R."/>
        </authorList>
    </citation>
    <scope>NUCLEOTIDE SEQUENCE [LARGE SCALE GENOMIC DNA]</scope>
</reference>
<feature type="transmembrane region" description="Helical" evidence="7">
    <location>
        <begin position="309"/>
        <end position="331"/>
    </location>
</feature>
<evidence type="ECO:0000259" key="8">
    <source>
        <dbReference type="PROSITE" id="PS50850"/>
    </source>
</evidence>
<evidence type="ECO:0000256" key="3">
    <source>
        <dbReference type="ARBA" id="ARBA00022475"/>
    </source>
</evidence>
<sequence length="403" mass="43664">MQQWKLNLIILWFGSFLAMAGMTMVTPFLALYLQHDIGLTDTHQIALWSGFIFAANFFTSFIFQPIWGKFADKYGRKVMLLRSGFGMAAVTALMGLAQTPWHLLLLRMLNGTISGFNPAAVALVSSTTPKERMGFAMGVLQSGVVAGSILGPLIGGVLADWVGYRPIFYITGTLLFLATLLTMFMVKESFDREKATDAAEKSVLEGFKELARIPQLKSLLAVTFLLQFAMLSPMSLLPLYVQELHGSQKDLALLAGIVSAVTGLSNMICSPILGKLSDRIGSHRILTVCLIGAACSLIPQAFVNQVWQLAAVRFVLGIFMGGLLPSVNSLIRKYTPDGMESRAYSFNSSTLALGNMVGPIVGGLVSGVIGIEGIFIMSGALLLINTVWTRFSLYGSTRAQVRP</sequence>
<feature type="transmembrane region" description="Helical" evidence="7">
    <location>
        <begin position="167"/>
        <end position="186"/>
    </location>
</feature>
<dbReference type="GO" id="GO:0005886">
    <property type="term" value="C:plasma membrane"/>
    <property type="evidence" value="ECO:0007669"/>
    <property type="project" value="UniProtKB-SubCell"/>
</dbReference>
<evidence type="ECO:0000256" key="7">
    <source>
        <dbReference type="SAM" id="Phobius"/>
    </source>
</evidence>
<organism evidence="10 11">
    <name type="scientific">Paenibacillus alvei</name>
    <name type="common">Bacillus alvei</name>
    <dbReference type="NCBI Taxonomy" id="44250"/>
    <lineage>
        <taxon>Bacteria</taxon>
        <taxon>Bacillati</taxon>
        <taxon>Bacillota</taxon>
        <taxon>Bacilli</taxon>
        <taxon>Bacillales</taxon>
        <taxon>Paenibacillaceae</taxon>
        <taxon>Paenibacillus</taxon>
    </lineage>
</organism>
<dbReference type="PANTHER" id="PTHR43414">
    <property type="entry name" value="MULTIDRUG RESISTANCE PROTEIN MDTG"/>
    <property type="match status" value="1"/>
</dbReference>
<dbReference type="PROSITE" id="PS50850">
    <property type="entry name" value="MFS"/>
    <property type="match status" value="1"/>
</dbReference>
<dbReference type="InterPro" id="IPR036259">
    <property type="entry name" value="MFS_trans_sf"/>
</dbReference>
<dbReference type="PANTHER" id="PTHR43414:SF6">
    <property type="entry name" value="MULTIDRUG RESISTANCE PROTEIN MDTG"/>
    <property type="match status" value="1"/>
</dbReference>
<feature type="transmembrane region" description="Helical" evidence="7">
    <location>
        <begin position="45"/>
        <end position="67"/>
    </location>
</feature>
<dbReference type="InterPro" id="IPR001958">
    <property type="entry name" value="Tet-R_TetA/multi-R_MdtG-like"/>
</dbReference>
<keyword evidence="2" id="KW-0813">Transport</keyword>
<proteinExistence type="predicted"/>
<evidence type="ECO:0000256" key="4">
    <source>
        <dbReference type="ARBA" id="ARBA00022692"/>
    </source>
</evidence>
<name>A0A383RFY8_PAEAL</name>
<evidence type="ECO:0000313" key="11">
    <source>
        <dbReference type="Proteomes" id="UP000304148"/>
    </source>
</evidence>
<accession>A0A383RFY8</accession>
<keyword evidence="5 7" id="KW-1133">Transmembrane helix</keyword>
<dbReference type="EMBL" id="JAMDLY010000005">
    <property type="protein sequence ID" value="MCY9528076.1"/>
    <property type="molecule type" value="Genomic_DNA"/>
</dbReference>
<feature type="transmembrane region" description="Helical" evidence="7">
    <location>
        <begin position="9"/>
        <end position="33"/>
    </location>
</feature>
<evidence type="ECO:0000256" key="5">
    <source>
        <dbReference type="ARBA" id="ARBA00022989"/>
    </source>
</evidence>
<dbReference type="PRINTS" id="PR01035">
    <property type="entry name" value="TCRTETA"/>
</dbReference>
<reference evidence="9 12" key="3">
    <citation type="submission" date="2022-05" db="EMBL/GenBank/DDBJ databases">
        <title>Genome Sequencing of Bee-Associated Microbes.</title>
        <authorList>
            <person name="Dunlap C."/>
        </authorList>
    </citation>
    <scope>NUCLEOTIDE SEQUENCE [LARGE SCALE GENOMIC DNA]</scope>
    <source>
        <strain evidence="9 12">NRRL NRS-750</strain>
    </source>
</reference>
<feature type="transmembrane region" description="Helical" evidence="7">
    <location>
        <begin position="253"/>
        <end position="273"/>
    </location>
</feature>
<feature type="transmembrane region" description="Helical" evidence="7">
    <location>
        <begin position="343"/>
        <end position="362"/>
    </location>
</feature>
<dbReference type="InterPro" id="IPR011701">
    <property type="entry name" value="MFS"/>
</dbReference>
<evidence type="ECO:0000313" key="12">
    <source>
        <dbReference type="Proteomes" id="UP001527090"/>
    </source>
</evidence>
<dbReference type="EMBL" id="LS992241">
    <property type="protein sequence ID" value="SYX85269.1"/>
    <property type="molecule type" value="Genomic_DNA"/>
</dbReference>
<feature type="transmembrane region" description="Helical" evidence="7">
    <location>
        <begin position="135"/>
        <end position="155"/>
    </location>
</feature>
<dbReference type="SUPFAM" id="SSF103473">
    <property type="entry name" value="MFS general substrate transporter"/>
    <property type="match status" value="1"/>
</dbReference>
<keyword evidence="6 7" id="KW-0472">Membrane</keyword>
<keyword evidence="4 7" id="KW-0812">Transmembrane</keyword>
<evidence type="ECO:0000256" key="2">
    <source>
        <dbReference type="ARBA" id="ARBA00022448"/>
    </source>
</evidence>
<dbReference type="RefSeq" id="WP_021253269.1">
    <property type="nucleotide sequence ID" value="NZ_JAMDLY010000005.1"/>
</dbReference>
<comment type="subcellular location">
    <subcellularLocation>
        <location evidence="1">Cell membrane</location>
        <topology evidence="1">Multi-pass membrane protein</topology>
    </subcellularLocation>
</comment>
<feature type="transmembrane region" description="Helical" evidence="7">
    <location>
        <begin position="368"/>
        <end position="388"/>
    </location>
</feature>
<dbReference type="GO" id="GO:0022857">
    <property type="term" value="F:transmembrane transporter activity"/>
    <property type="evidence" value="ECO:0007669"/>
    <property type="project" value="InterPro"/>
</dbReference>
<dbReference type="AlphaFoldDB" id="A0A383RFY8"/>
<evidence type="ECO:0000313" key="10">
    <source>
        <dbReference type="EMBL" id="SYX85269.1"/>
    </source>
</evidence>
<feature type="transmembrane region" description="Helical" evidence="7">
    <location>
        <begin position="218"/>
        <end position="241"/>
    </location>
</feature>
<evidence type="ECO:0000256" key="1">
    <source>
        <dbReference type="ARBA" id="ARBA00004651"/>
    </source>
</evidence>
<feature type="transmembrane region" description="Helical" evidence="7">
    <location>
        <begin position="285"/>
        <end position="303"/>
    </location>
</feature>
<evidence type="ECO:0000256" key="6">
    <source>
        <dbReference type="ARBA" id="ARBA00023136"/>
    </source>
</evidence>
<gene>
    <name evidence="10" type="primary">mdtG</name>
    <name evidence="9" type="ORF">M5X04_01815</name>
    <name evidence="10" type="ORF">PBLR_13691</name>
</gene>
<reference evidence="10" key="2">
    <citation type="submission" date="2018-08" db="EMBL/GenBank/DDBJ databases">
        <authorList>
            <person name="Ferrada E.E."/>
            <person name="Latorre B.A."/>
        </authorList>
    </citation>
    <scope>NUCLEOTIDE SEQUENCE</scope>
    <source>
        <strain evidence="10">Paenibacillus B-LR1</strain>
    </source>
</reference>
<dbReference type="InterPro" id="IPR020846">
    <property type="entry name" value="MFS_dom"/>
</dbReference>
<dbReference type="Proteomes" id="UP001527090">
    <property type="component" value="Unassembled WGS sequence"/>
</dbReference>
<dbReference type="Proteomes" id="UP000304148">
    <property type="component" value="Chromosome"/>
</dbReference>
<feature type="transmembrane region" description="Helical" evidence="7">
    <location>
        <begin position="79"/>
        <end position="98"/>
    </location>
</feature>
<evidence type="ECO:0000313" key="9">
    <source>
        <dbReference type="EMBL" id="MCY9528076.1"/>
    </source>
</evidence>
<dbReference type="Gene3D" id="1.20.1250.20">
    <property type="entry name" value="MFS general substrate transporter like domains"/>
    <property type="match status" value="2"/>
</dbReference>
<protein>
    <submittedName>
        <fullName evidence="9">MFS transporter</fullName>
    </submittedName>
    <submittedName>
        <fullName evidence="10">Multidrug resistance protein MdtG</fullName>
    </submittedName>
</protein>
<keyword evidence="3" id="KW-1003">Cell membrane</keyword>